<dbReference type="SUPFAM" id="SSF161098">
    <property type="entry name" value="MetI-like"/>
    <property type="match status" value="1"/>
</dbReference>
<dbReference type="Proteomes" id="UP000515909">
    <property type="component" value="Chromosome"/>
</dbReference>
<evidence type="ECO:0000313" key="10">
    <source>
        <dbReference type="EMBL" id="QNK40949.1"/>
    </source>
</evidence>
<evidence type="ECO:0000256" key="1">
    <source>
        <dbReference type="ARBA" id="ARBA00004651"/>
    </source>
</evidence>
<feature type="transmembrane region" description="Helical" evidence="7">
    <location>
        <begin position="12"/>
        <end position="30"/>
    </location>
</feature>
<keyword evidence="11" id="KW-1185">Reference proteome</keyword>
<dbReference type="Gene3D" id="1.10.3720.10">
    <property type="entry name" value="MetI-like"/>
    <property type="match status" value="1"/>
</dbReference>
<evidence type="ECO:0000313" key="12">
    <source>
        <dbReference type="Proteomes" id="UP000515909"/>
    </source>
</evidence>
<keyword evidence="4 7" id="KW-0812">Transmembrane</keyword>
<evidence type="ECO:0000313" key="9">
    <source>
        <dbReference type="EMBL" id="MVB10328.1"/>
    </source>
</evidence>
<evidence type="ECO:0000256" key="7">
    <source>
        <dbReference type="RuleBase" id="RU363032"/>
    </source>
</evidence>
<dbReference type="Proteomes" id="UP000469440">
    <property type="component" value="Unassembled WGS sequence"/>
</dbReference>
<dbReference type="AlphaFoldDB" id="A0A6N8HXE1"/>
<evidence type="ECO:0000256" key="2">
    <source>
        <dbReference type="ARBA" id="ARBA00022448"/>
    </source>
</evidence>
<evidence type="ECO:0000256" key="4">
    <source>
        <dbReference type="ARBA" id="ARBA00022692"/>
    </source>
</evidence>
<dbReference type="GO" id="GO:0005886">
    <property type="term" value="C:plasma membrane"/>
    <property type="evidence" value="ECO:0007669"/>
    <property type="project" value="UniProtKB-SubCell"/>
</dbReference>
<dbReference type="Pfam" id="PF00528">
    <property type="entry name" value="BPD_transp_1"/>
    <property type="match status" value="1"/>
</dbReference>
<dbReference type="KEGG" id="cfem:HCR03_01060"/>
<dbReference type="EMBL" id="VWXL01000026">
    <property type="protein sequence ID" value="MVB10328.1"/>
    <property type="molecule type" value="Genomic_DNA"/>
</dbReference>
<accession>A0A6N8HXE1</accession>
<evidence type="ECO:0000313" key="11">
    <source>
        <dbReference type="Proteomes" id="UP000469440"/>
    </source>
</evidence>
<accession>A0A7G8TBF8</accession>
<evidence type="ECO:0000256" key="5">
    <source>
        <dbReference type="ARBA" id="ARBA00022989"/>
    </source>
</evidence>
<feature type="transmembrane region" description="Helical" evidence="7">
    <location>
        <begin position="188"/>
        <end position="205"/>
    </location>
</feature>
<gene>
    <name evidence="9" type="primary">araQ_3</name>
    <name evidence="9" type="ORF">CAFE_10110</name>
    <name evidence="10" type="ORF">HCR03_01060</name>
</gene>
<reference evidence="10 12" key="2">
    <citation type="submission" date="2020-08" db="EMBL/GenBank/DDBJ databases">
        <title>The isolate Caproiciproducens sp. 7D4C2 produces n-caproate at mildly acidic conditions from hexoses: genome and rBOX comparison with related strains and chain-elongating bacteria.</title>
        <authorList>
            <person name="Esquivel-Elizondo S."/>
            <person name="Bagci C."/>
            <person name="Temovska M."/>
            <person name="Jeon B.S."/>
            <person name="Bessarab I."/>
            <person name="Williams R.B.H."/>
            <person name="Huson D.H."/>
            <person name="Angenent L.T."/>
        </authorList>
    </citation>
    <scope>NUCLEOTIDE SEQUENCE [LARGE SCALE GENOMIC DNA]</scope>
    <source>
        <strain evidence="10 12">7D4C2</strain>
    </source>
</reference>
<keyword evidence="2 7" id="KW-0813">Transport</keyword>
<evidence type="ECO:0000259" key="8">
    <source>
        <dbReference type="PROSITE" id="PS50928"/>
    </source>
</evidence>
<keyword evidence="6 7" id="KW-0472">Membrane</keyword>
<name>A0A6N8HXE1_9FIRM</name>
<dbReference type="InterPro" id="IPR035906">
    <property type="entry name" value="MetI-like_sf"/>
</dbReference>
<comment type="subcellular location">
    <subcellularLocation>
        <location evidence="1 7">Cell membrane</location>
        <topology evidence="1 7">Multi-pass membrane protein</topology>
    </subcellularLocation>
</comment>
<feature type="domain" description="ABC transmembrane type-1" evidence="8">
    <location>
        <begin position="70"/>
        <end position="260"/>
    </location>
</feature>
<comment type="similarity">
    <text evidence="7">Belongs to the binding-protein-dependent transport system permease family.</text>
</comment>
<reference evidence="9 11" key="1">
    <citation type="submission" date="2019-09" db="EMBL/GenBank/DDBJ databases">
        <title>Genome sequence of Clostridium sp. EA1.</title>
        <authorList>
            <person name="Poehlein A."/>
            <person name="Bengelsdorf F.R."/>
            <person name="Daniel R."/>
        </authorList>
    </citation>
    <scope>NUCLEOTIDE SEQUENCE [LARGE SCALE GENOMIC DNA]</scope>
    <source>
        <strain evidence="9 11">EA1</strain>
    </source>
</reference>
<dbReference type="PANTHER" id="PTHR43744:SF12">
    <property type="entry name" value="ABC TRANSPORTER PERMEASE PROTEIN MG189-RELATED"/>
    <property type="match status" value="1"/>
</dbReference>
<dbReference type="InterPro" id="IPR000515">
    <property type="entry name" value="MetI-like"/>
</dbReference>
<dbReference type="PANTHER" id="PTHR43744">
    <property type="entry name" value="ABC TRANSPORTER PERMEASE PROTEIN MG189-RELATED-RELATED"/>
    <property type="match status" value="1"/>
</dbReference>
<feature type="transmembrane region" description="Helical" evidence="7">
    <location>
        <begin position="105"/>
        <end position="129"/>
    </location>
</feature>
<evidence type="ECO:0000256" key="3">
    <source>
        <dbReference type="ARBA" id="ARBA00022475"/>
    </source>
</evidence>
<dbReference type="OrthoDB" id="9771544at2"/>
<dbReference type="EMBL" id="CP060286">
    <property type="protein sequence ID" value="QNK40949.1"/>
    <property type="molecule type" value="Genomic_DNA"/>
</dbReference>
<dbReference type="GO" id="GO:0055085">
    <property type="term" value="P:transmembrane transport"/>
    <property type="evidence" value="ECO:0007669"/>
    <property type="project" value="InterPro"/>
</dbReference>
<dbReference type="RefSeq" id="WP_156990000.1">
    <property type="nucleotide sequence ID" value="NZ_CP060286.1"/>
</dbReference>
<proteinExistence type="inferred from homology"/>
<sequence length="274" mass="31112">MKRNVLRRAGRGLAGLILVLIFFAPFYWMVLTSLKTLGQTLKMPPDFWVSDPQWRNFSEVMRRIPFFSMLKNSIIVTIGILVCQCLTVIPAAYAFARFQFRGSSFLFGLTLTTMMIPAQMIFLPLFLMFSKMQMINTYASLILPSASSAFAIFMMRQTFKQVPDEIVEAARLDHAGEFKIMCRVMLPIARPTVVTLALITFIATWNDYFWPLVLTTKDTVRTLPVGITALHLDEGGIDYNVLMAGNVLLVIPVMIAFFFAQKQIIKAFTYIGDK</sequence>
<dbReference type="CDD" id="cd06261">
    <property type="entry name" value="TM_PBP2"/>
    <property type="match status" value="1"/>
</dbReference>
<feature type="transmembrane region" description="Helical" evidence="7">
    <location>
        <begin position="239"/>
        <end position="260"/>
    </location>
</feature>
<feature type="transmembrane region" description="Helical" evidence="7">
    <location>
        <begin position="74"/>
        <end position="93"/>
    </location>
</feature>
<keyword evidence="5 7" id="KW-1133">Transmembrane helix</keyword>
<protein>
    <submittedName>
        <fullName evidence="10">Carbohydrate ABC transporter permease</fullName>
    </submittedName>
    <submittedName>
        <fullName evidence="9">L-arabinose transport system permease protein AraQ</fullName>
    </submittedName>
</protein>
<organism evidence="9 11">
    <name type="scientific">Caproicibacter fermentans</name>
    <dbReference type="NCBI Taxonomy" id="2576756"/>
    <lineage>
        <taxon>Bacteria</taxon>
        <taxon>Bacillati</taxon>
        <taxon>Bacillota</taxon>
        <taxon>Clostridia</taxon>
        <taxon>Eubacteriales</taxon>
        <taxon>Acutalibacteraceae</taxon>
        <taxon>Caproicibacter</taxon>
    </lineage>
</organism>
<feature type="transmembrane region" description="Helical" evidence="7">
    <location>
        <begin position="135"/>
        <end position="155"/>
    </location>
</feature>
<dbReference type="PROSITE" id="PS50928">
    <property type="entry name" value="ABC_TM1"/>
    <property type="match status" value="1"/>
</dbReference>
<evidence type="ECO:0000256" key="6">
    <source>
        <dbReference type="ARBA" id="ARBA00023136"/>
    </source>
</evidence>
<keyword evidence="3" id="KW-1003">Cell membrane</keyword>